<protein>
    <submittedName>
        <fullName evidence="1">Uncharacterized protein</fullName>
    </submittedName>
</protein>
<keyword evidence="2" id="KW-1185">Reference proteome</keyword>
<accession>A0AAD7CH67</accession>
<evidence type="ECO:0000313" key="1">
    <source>
        <dbReference type="EMBL" id="KAJ7648473.1"/>
    </source>
</evidence>
<dbReference type="AlphaFoldDB" id="A0AAD7CH67"/>
<sequence length="339" mass="38907">MCCCQLIWHVGGEWEKKPHLGFFLKLVGDGPEYDHCSFVIDKVALIPWTPRQGWANVMTGFCLLPEGKMLPLYEQESDYFSCTPGTFPPGFDLRHYITHVNRGITHFHGSFWPLSRRLSDSAFEAAEPPPEWIRYMLRHSQGFYMVGEMFSVVKRDGTLVPLFKYDSTVSGASFYDRPAALAKVDSTEFKKLLDNPSRRLYIVPIKRSKFSVRLRFTTTEVNSEALDSRAEFLFQSPVAPPDSNRPERITYAGASVWPGHWRGLQITALWDEYIVKILTYSTWAHRDDTIAAIAGSMAVHDKKVQRKEYHTGRIGCRPRNHHYNRRNAVALKATTRLSN</sequence>
<dbReference type="EMBL" id="JARKIE010000379">
    <property type="protein sequence ID" value="KAJ7648473.1"/>
    <property type="molecule type" value="Genomic_DNA"/>
</dbReference>
<dbReference type="Proteomes" id="UP001221757">
    <property type="component" value="Unassembled WGS sequence"/>
</dbReference>
<organism evidence="1 2">
    <name type="scientific">Mycena rosella</name>
    <name type="common">Pink bonnet</name>
    <name type="synonym">Agaricus rosellus</name>
    <dbReference type="NCBI Taxonomy" id="1033263"/>
    <lineage>
        <taxon>Eukaryota</taxon>
        <taxon>Fungi</taxon>
        <taxon>Dikarya</taxon>
        <taxon>Basidiomycota</taxon>
        <taxon>Agaricomycotina</taxon>
        <taxon>Agaricomycetes</taxon>
        <taxon>Agaricomycetidae</taxon>
        <taxon>Agaricales</taxon>
        <taxon>Marasmiineae</taxon>
        <taxon>Mycenaceae</taxon>
        <taxon>Mycena</taxon>
    </lineage>
</organism>
<reference evidence="1" key="1">
    <citation type="submission" date="2023-03" db="EMBL/GenBank/DDBJ databases">
        <title>Massive genome expansion in bonnet fungi (Mycena s.s.) driven by repeated elements and novel gene families across ecological guilds.</title>
        <authorList>
            <consortium name="Lawrence Berkeley National Laboratory"/>
            <person name="Harder C.B."/>
            <person name="Miyauchi S."/>
            <person name="Viragh M."/>
            <person name="Kuo A."/>
            <person name="Thoen E."/>
            <person name="Andreopoulos B."/>
            <person name="Lu D."/>
            <person name="Skrede I."/>
            <person name="Drula E."/>
            <person name="Henrissat B."/>
            <person name="Morin E."/>
            <person name="Kohler A."/>
            <person name="Barry K."/>
            <person name="LaButti K."/>
            <person name="Morin E."/>
            <person name="Salamov A."/>
            <person name="Lipzen A."/>
            <person name="Mereny Z."/>
            <person name="Hegedus B."/>
            <person name="Baldrian P."/>
            <person name="Stursova M."/>
            <person name="Weitz H."/>
            <person name="Taylor A."/>
            <person name="Grigoriev I.V."/>
            <person name="Nagy L.G."/>
            <person name="Martin F."/>
            <person name="Kauserud H."/>
        </authorList>
    </citation>
    <scope>NUCLEOTIDE SEQUENCE</scope>
    <source>
        <strain evidence="1">CBHHK067</strain>
    </source>
</reference>
<name>A0AAD7CH67_MYCRO</name>
<proteinExistence type="predicted"/>
<evidence type="ECO:0000313" key="2">
    <source>
        <dbReference type="Proteomes" id="UP001221757"/>
    </source>
</evidence>
<gene>
    <name evidence="1" type="ORF">B0H17DRAFT_1148024</name>
</gene>
<comment type="caution">
    <text evidence="1">The sequence shown here is derived from an EMBL/GenBank/DDBJ whole genome shotgun (WGS) entry which is preliminary data.</text>
</comment>